<keyword evidence="2" id="KW-1185">Reference proteome</keyword>
<dbReference type="AlphaFoldDB" id="A0A5B8VGR6"/>
<sequence length="553" mass="64346">MMTWKKFIVLCTSIVTIIIAVKIAYSCLPEQIYYAYPSFFGNKATNKPAYRPFYYVAEDPFYNNYDDNLQDNSDILNQENIQDWKHYTKADIPLKDIDSLVNKYTIQDIKKIAAGQVKMLASDKKNNAFTQWLLRHSAAAVINYLIYAKQCEPYVIPQSDWDTLVTNIDSSQILIRTGLALRHNTTDKFLKARYTFQVLRLAFYNKRYDQTLHLFDSLIGTFDPKTAMLSDYRSLGLKAGVYYRTKNYPMATYLYAKMFDGPDGLKNTAMISFVWSTSRWAKQNKTAIIDSAFQLCKNDHERAVITVMQALRSNDKALPLIKKAYALDPNIKGIDVLVNREINKMEERYEQHGINQTNHIEYDSYYYYFEGRPADKQDYLMDSLISTYPGYLGALNSFSQQMIREQKAGNPAFWHLACAYISYMLNDTQKMNLEMEKAKTAGMQPQEAQLYQVFKILQTIKDHSTITSLEESELLPKLKTLDSLSNQNADQDHNFYCIMNLLLAPRYLAQKDTIKALYCMAHSKRFKGQSYGDYNWFIMTIQKRPVNIMWIRI</sequence>
<organism evidence="1 2">
    <name type="scientific">Arachidicoccus ginsenosidivorans</name>
    <dbReference type="NCBI Taxonomy" id="496057"/>
    <lineage>
        <taxon>Bacteria</taxon>
        <taxon>Pseudomonadati</taxon>
        <taxon>Bacteroidota</taxon>
        <taxon>Chitinophagia</taxon>
        <taxon>Chitinophagales</taxon>
        <taxon>Chitinophagaceae</taxon>
        <taxon>Arachidicoccus</taxon>
    </lineage>
</organism>
<reference evidence="1 2" key="1">
    <citation type="journal article" date="2017" name="Int. J. Syst. Evol. Microbiol.">
        <title>Arachidicoccus ginsenosidivorans sp. nov., with ginsenoside-converting activity isolated from ginseng cultivating soil.</title>
        <authorList>
            <person name="Siddiqi M.Z."/>
            <person name="Aslam Z."/>
            <person name="Im W.T."/>
        </authorList>
    </citation>
    <scope>NUCLEOTIDE SEQUENCE [LARGE SCALE GENOMIC DNA]</scope>
    <source>
        <strain evidence="1 2">Gsoil 809</strain>
    </source>
</reference>
<name>A0A5B8VGR6_9BACT</name>
<gene>
    <name evidence="1" type="ORF">FSB73_02350</name>
</gene>
<evidence type="ECO:0000313" key="1">
    <source>
        <dbReference type="EMBL" id="QEC70704.1"/>
    </source>
</evidence>
<proteinExistence type="predicted"/>
<dbReference type="Proteomes" id="UP000321291">
    <property type="component" value="Chromosome"/>
</dbReference>
<dbReference type="KEGG" id="agi:FSB73_02350"/>
<dbReference type="OrthoDB" id="605297at2"/>
<dbReference type="RefSeq" id="WP_146779966.1">
    <property type="nucleotide sequence ID" value="NZ_CP042434.1"/>
</dbReference>
<dbReference type="EMBL" id="CP042434">
    <property type="protein sequence ID" value="QEC70704.1"/>
    <property type="molecule type" value="Genomic_DNA"/>
</dbReference>
<accession>A0A5B8VGR6</accession>
<evidence type="ECO:0000313" key="2">
    <source>
        <dbReference type="Proteomes" id="UP000321291"/>
    </source>
</evidence>
<protein>
    <submittedName>
        <fullName evidence="1">Uncharacterized protein</fullName>
    </submittedName>
</protein>